<gene>
    <name evidence="2" type="ORF">FP026_07915</name>
</gene>
<name>A0A5B0WC66_RHITR</name>
<feature type="transmembrane region" description="Helical" evidence="1">
    <location>
        <begin position="61"/>
        <end position="81"/>
    </location>
</feature>
<dbReference type="AlphaFoldDB" id="A0A5B0WC66"/>
<feature type="transmembrane region" description="Helical" evidence="1">
    <location>
        <begin position="33"/>
        <end position="52"/>
    </location>
</feature>
<reference evidence="2 3" key="1">
    <citation type="submission" date="2019-07" db="EMBL/GenBank/DDBJ databases">
        <title>The Draft Genome Sequence of Rhizobium tropici SARCC-755 Associated with Superior Nodulation on Pigeonpea (Cajanus cajan (L.) Millsp.).</title>
        <authorList>
            <person name="Bopape F.L."/>
            <person name="Hassen A.I."/>
            <person name="Swanevelder Z.H."/>
            <person name="Gwata E.T."/>
        </authorList>
    </citation>
    <scope>NUCLEOTIDE SEQUENCE [LARGE SCALE GENOMIC DNA]</scope>
    <source>
        <strain evidence="2 3">SARCC-755</strain>
    </source>
</reference>
<proteinExistence type="predicted"/>
<organism evidence="2 3">
    <name type="scientific">Rhizobium tropici</name>
    <dbReference type="NCBI Taxonomy" id="398"/>
    <lineage>
        <taxon>Bacteria</taxon>
        <taxon>Pseudomonadati</taxon>
        <taxon>Pseudomonadota</taxon>
        <taxon>Alphaproteobacteria</taxon>
        <taxon>Hyphomicrobiales</taxon>
        <taxon>Rhizobiaceae</taxon>
        <taxon>Rhizobium/Agrobacterium group</taxon>
        <taxon>Rhizobium</taxon>
    </lineage>
</organism>
<comment type="caution">
    <text evidence="2">The sequence shown here is derived from an EMBL/GenBank/DDBJ whole genome shotgun (WGS) entry which is preliminary data.</text>
</comment>
<keyword evidence="1" id="KW-1133">Transmembrane helix</keyword>
<protein>
    <submittedName>
        <fullName evidence="2">Uncharacterized protein</fullName>
    </submittedName>
</protein>
<keyword evidence="1" id="KW-0812">Transmembrane</keyword>
<accession>A0A5B0WC66</accession>
<evidence type="ECO:0000256" key="1">
    <source>
        <dbReference type="SAM" id="Phobius"/>
    </source>
</evidence>
<dbReference type="Proteomes" id="UP000323608">
    <property type="component" value="Unassembled WGS sequence"/>
</dbReference>
<keyword evidence="1" id="KW-0472">Membrane</keyword>
<sequence length="159" mass="17552">MRENEDNQPVAGRVLLSDIYREQYAHFRSMNDILYKIPPLFTVALGGLWYFAATQLNTDRVIAAGIFSFCVILSIAFINIMERFGRAFNGYLTNLNKLDGDYKVTLKPSCLPSTVKTIQLLLCISAFVSLIGAVYVIAAAPAPLNAIETPHQVATPATH</sequence>
<dbReference type="OrthoDB" id="8450500at2"/>
<evidence type="ECO:0000313" key="3">
    <source>
        <dbReference type="Proteomes" id="UP000323608"/>
    </source>
</evidence>
<dbReference type="EMBL" id="VNIP01000004">
    <property type="protein sequence ID" value="KAA1183935.1"/>
    <property type="molecule type" value="Genomic_DNA"/>
</dbReference>
<dbReference type="RefSeq" id="WP_149634061.1">
    <property type="nucleotide sequence ID" value="NZ_VNIP01000004.1"/>
</dbReference>
<evidence type="ECO:0000313" key="2">
    <source>
        <dbReference type="EMBL" id="KAA1183935.1"/>
    </source>
</evidence>
<feature type="transmembrane region" description="Helical" evidence="1">
    <location>
        <begin position="118"/>
        <end position="138"/>
    </location>
</feature>